<dbReference type="InterPro" id="IPR020846">
    <property type="entry name" value="MFS_dom"/>
</dbReference>
<feature type="region of interest" description="Disordered" evidence="5">
    <location>
        <begin position="23"/>
        <end position="64"/>
    </location>
</feature>
<feature type="signal peptide" evidence="7">
    <location>
        <begin position="1"/>
        <end position="19"/>
    </location>
</feature>
<dbReference type="GO" id="GO:0016020">
    <property type="term" value="C:membrane"/>
    <property type="evidence" value="ECO:0007669"/>
    <property type="project" value="UniProtKB-SubCell"/>
</dbReference>
<dbReference type="OrthoDB" id="10262656at2759"/>
<dbReference type="PROSITE" id="PS00216">
    <property type="entry name" value="SUGAR_TRANSPORT_1"/>
    <property type="match status" value="1"/>
</dbReference>
<evidence type="ECO:0000313" key="10">
    <source>
        <dbReference type="Proteomes" id="UP000789595"/>
    </source>
</evidence>
<keyword evidence="4 6" id="KW-0472">Membrane</keyword>
<dbReference type="GO" id="GO:0022857">
    <property type="term" value="F:transmembrane transporter activity"/>
    <property type="evidence" value="ECO:0007669"/>
    <property type="project" value="InterPro"/>
</dbReference>
<dbReference type="Proteomes" id="UP000789595">
    <property type="component" value="Unassembled WGS sequence"/>
</dbReference>
<dbReference type="PROSITE" id="PS50850">
    <property type="entry name" value="MFS"/>
    <property type="match status" value="1"/>
</dbReference>
<gene>
    <name evidence="9" type="ORF">PECAL_4P21420</name>
</gene>
<dbReference type="InterPro" id="IPR011701">
    <property type="entry name" value="MFS"/>
</dbReference>
<organism evidence="9 10">
    <name type="scientific">Pelagomonas calceolata</name>
    <dbReference type="NCBI Taxonomy" id="35677"/>
    <lineage>
        <taxon>Eukaryota</taxon>
        <taxon>Sar</taxon>
        <taxon>Stramenopiles</taxon>
        <taxon>Ochrophyta</taxon>
        <taxon>Pelagophyceae</taxon>
        <taxon>Pelagomonadales</taxon>
        <taxon>Pelagomonadaceae</taxon>
        <taxon>Pelagomonas</taxon>
    </lineage>
</organism>
<comment type="caution">
    <text evidence="9">The sequence shown here is derived from an EMBL/GenBank/DDBJ whole genome shotgun (WGS) entry which is preliminary data.</text>
</comment>
<evidence type="ECO:0000256" key="3">
    <source>
        <dbReference type="ARBA" id="ARBA00022989"/>
    </source>
</evidence>
<dbReference type="PANTHER" id="PTHR23507">
    <property type="entry name" value="ZGC:174356"/>
    <property type="match status" value="1"/>
</dbReference>
<feature type="compositionally biased region" description="Basic residues" evidence="5">
    <location>
        <begin position="25"/>
        <end position="35"/>
    </location>
</feature>
<evidence type="ECO:0000256" key="5">
    <source>
        <dbReference type="SAM" id="MobiDB-lite"/>
    </source>
</evidence>
<evidence type="ECO:0000256" key="1">
    <source>
        <dbReference type="ARBA" id="ARBA00004141"/>
    </source>
</evidence>
<reference evidence="9" key="1">
    <citation type="submission" date="2021-11" db="EMBL/GenBank/DDBJ databases">
        <authorList>
            <consortium name="Genoscope - CEA"/>
            <person name="William W."/>
        </authorList>
    </citation>
    <scope>NUCLEOTIDE SEQUENCE</scope>
</reference>
<feature type="domain" description="Major facilitator superfamily (MFS) profile" evidence="8">
    <location>
        <begin position="70"/>
        <end position="464"/>
    </location>
</feature>
<sequence>MRLKPATLYALLHTATALALPATPGRRRSLARRHASTIGPEAPSNEKPGPKPPPLATIPPPTPSTPPSLSVPLICAVSALQSACFGVIGTALAPALAGSGLDPVRVAVVLGRIGSTSALLEVVLSGSLGRYSDRVGRKPLLLAAPLVTIIARSLVVLKPDVSVLVAARLVSSFAVPVYWLAFQASVADVYGGDATRYAVLGSRIQAAMGLGYAVASLVGGRLAARDVRLAYGASAFLGCCVLALVSSAPETRPASKITTTEKRPPAFQPLAFRRLFMRGPRFARLNAVVLLQSLTNGMGDLWQVLARELRQWGAAQCGRFAAAAGCASTLGTLLTGPSIRLFGPRGHTVATTGCAAASSALLGKATTDVAAYSALGPMALGAGRSHATSARIVNIGTSLGVPQGQLSAERNALNALIKVVAPTLYATLFTFGSKRGAIGLPFFVTSALLASSALLAATISYEEEKD</sequence>
<keyword evidence="3 6" id="KW-1133">Transmembrane helix</keyword>
<evidence type="ECO:0000256" key="6">
    <source>
        <dbReference type="SAM" id="Phobius"/>
    </source>
</evidence>
<dbReference type="Gene3D" id="1.20.1250.20">
    <property type="entry name" value="MFS general substrate transporter like domains"/>
    <property type="match status" value="2"/>
</dbReference>
<evidence type="ECO:0000256" key="7">
    <source>
        <dbReference type="SAM" id="SignalP"/>
    </source>
</evidence>
<evidence type="ECO:0000256" key="4">
    <source>
        <dbReference type="ARBA" id="ARBA00023136"/>
    </source>
</evidence>
<dbReference type="EMBL" id="CAKKNE010000004">
    <property type="protein sequence ID" value="CAH0374836.1"/>
    <property type="molecule type" value="Genomic_DNA"/>
</dbReference>
<dbReference type="Pfam" id="PF07690">
    <property type="entry name" value="MFS_1"/>
    <property type="match status" value="1"/>
</dbReference>
<protein>
    <recommendedName>
        <fullName evidence="8">Major facilitator superfamily (MFS) profile domain-containing protein</fullName>
    </recommendedName>
</protein>
<evidence type="ECO:0000313" key="9">
    <source>
        <dbReference type="EMBL" id="CAH0374836.1"/>
    </source>
</evidence>
<feature type="transmembrane region" description="Helical" evidence="6">
    <location>
        <begin position="438"/>
        <end position="461"/>
    </location>
</feature>
<accession>A0A8J2SU82</accession>
<dbReference type="InterPro" id="IPR005829">
    <property type="entry name" value="Sugar_transporter_CS"/>
</dbReference>
<keyword evidence="10" id="KW-1185">Reference proteome</keyword>
<keyword evidence="7" id="KW-0732">Signal</keyword>
<feature type="compositionally biased region" description="Pro residues" evidence="5">
    <location>
        <begin position="50"/>
        <end position="64"/>
    </location>
</feature>
<dbReference type="PANTHER" id="PTHR23507:SF1">
    <property type="entry name" value="FI18259P1-RELATED"/>
    <property type="match status" value="1"/>
</dbReference>
<evidence type="ECO:0000259" key="8">
    <source>
        <dbReference type="PROSITE" id="PS50850"/>
    </source>
</evidence>
<keyword evidence="2 6" id="KW-0812">Transmembrane</keyword>
<proteinExistence type="predicted"/>
<name>A0A8J2SU82_9STRA</name>
<dbReference type="AlphaFoldDB" id="A0A8J2SU82"/>
<feature type="chain" id="PRO_5035167921" description="Major facilitator superfamily (MFS) profile domain-containing protein" evidence="7">
    <location>
        <begin position="20"/>
        <end position="466"/>
    </location>
</feature>
<dbReference type="SUPFAM" id="SSF103473">
    <property type="entry name" value="MFS general substrate transporter"/>
    <property type="match status" value="1"/>
</dbReference>
<comment type="subcellular location">
    <subcellularLocation>
        <location evidence="1">Membrane</location>
        <topology evidence="1">Multi-pass membrane protein</topology>
    </subcellularLocation>
</comment>
<dbReference type="InterPro" id="IPR036259">
    <property type="entry name" value="MFS_trans_sf"/>
</dbReference>
<evidence type="ECO:0000256" key="2">
    <source>
        <dbReference type="ARBA" id="ARBA00022692"/>
    </source>
</evidence>